<evidence type="ECO:0000313" key="8">
    <source>
        <dbReference type="EMBL" id="KAH7442566.1"/>
    </source>
</evidence>
<accession>A0A8T2V996</accession>
<comment type="caution">
    <text evidence="8">The sequence shown here is derived from an EMBL/GenBank/DDBJ whole genome shotgun (WGS) entry which is preliminary data.</text>
</comment>
<dbReference type="Pfam" id="PF00854">
    <property type="entry name" value="PTR2"/>
    <property type="match status" value="1"/>
</dbReference>
<dbReference type="OrthoDB" id="1907380at2759"/>
<name>A0A8T2V996_CERRI</name>
<sequence>MARASTGAVDHINRSVDGHGQEEDATGGYDVMGAHSQQERREGLQGDKHVAMKMSGPEAVSTRWVDWRCRPLPDRGSGAATTVGGWRGAFSTIVSAGFGYMAFSGVYSNLVLYLMRDWGESSAAAANDLTNLLGTLFFTTLFGAFLGDAYWGRFWTVIIFQLMFAAGSVLVSVAATMQQHHGSTAANKAFLMAALYITALGSGSYEPAIASLGGDQFNSATEKARYFNWMFVACNVGQLPALTGITYLENRGAWALGFWISSAAVLVSVPIFLVGAPCCRQYRPGGNPLVRIMQVLVAACRKVRFPAETDPKLLYEVPGAYSIIPGCLKIQHRPKLRWLDKAATVTEDDRIMITKDTKDGEESHNNRTPNVSPWRLCTVTQVEEVKGWVGILPILIFGAIAQSIFAQFATLFVEQGALMDGSLGKTRFKIPPGSLQIITIIFSSFGAPIFDYLVVPAYRRWTKNTKGITSLQRMGIGIVSTILTMIVAAVVESRRLHLVHHGHINLSIMWLIPQYAIGGLSMALLMVGQMQFFYTEISESVRSLGICLTLVCRGLGNFISTLLVLIITSITSHRGKRLGWIPHSLDQGHLDYFYWFLASLMSIAFVLYIFYSRQYSYIDQSSLTQLTTPAGDNHELKSFDHP</sequence>
<dbReference type="AlphaFoldDB" id="A0A8T2V996"/>
<feature type="transmembrane region" description="Helical" evidence="7">
    <location>
        <begin position="433"/>
        <end position="454"/>
    </location>
</feature>
<dbReference type="EMBL" id="CM035408">
    <property type="protein sequence ID" value="KAH7442566.1"/>
    <property type="molecule type" value="Genomic_DNA"/>
</dbReference>
<feature type="transmembrane region" description="Helical" evidence="7">
    <location>
        <begin position="129"/>
        <end position="147"/>
    </location>
</feature>
<dbReference type="GO" id="GO:0022857">
    <property type="term" value="F:transmembrane transporter activity"/>
    <property type="evidence" value="ECO:0007669"/>
    <property type="project" value="InterPro"/>
</dbReference>
<evidence type="ECO:0000256" key="3">
    <source>
        <dbReference type="ARBA" id="ARBA00022692"/>
    </source>
</evidence>
<feature type="transmembrane region" description="Helical" evidence="7">
    <location>
        <begin position="154"/>
        <end position="177"/>
    </location>
</feature>
<comment type="subcellular location">
    <subcellularLocation>
        <location evidence="1">Membrane</location>
        <topology evidence="1">Multi-pass membrane protein</topology>
    </subcellularLocation>
</comment>
<dbReference type="InterPro" id="IPR000109">
    <property type="entry name" value="POT_fam"/>
</dbReference>
<organism evidence="8 9">
    <name type="scientific">Ceratopteris richardii</name>
    <name type="common">Triangle waterfern</name>
    <dbReference type="NCBI Taxonomy" id="49495"/>
    <lineage>
        <taxon>Eukaryota</taxon>
        <taxon>Viridiplantae</taxon>
        <taxon>Streptophyta</taxon>
        <taxon>Embryophyta</taxon>
        <taxon>Tracheophyta</taxon>
        <taxon>Polypodiopsida</taxon>
        <taxon>Polypodiidae</taxon>
        <taxon>Polypodiales</taxon>
        <taxon>Pteridineae</taxon>
        <taxon>Pteridaceae</taxon>
        <taxon>Parkerioideae</taxon>
        <taxon>Ceratopteris</taxon>
    </lineage>
</organism>
<feature type="transmembrane region" description="Helical" evidence="7">
    <location>
        <begin position="546"/>
        <end position="572"/>
    </location>
</feature>
<comment type="similarity">
    <text evidence="2">Belongs to the major facilitator superfamily. Proton-dependent oligopeptide transporter (POT/PTR) (TC 2.A.17) family.</text>
</comment>
<keyword evidence="3 7" id="KW-0812">Transmembrane</keyword>
<evidence type="ECO:0000313" key="9">
    <source>
        <dbReference type="Proteomes" id="UP000825935"/>
    </source>
</evidence>
<keyword evidence="5 7" id="KW-0472">Membrane</keyword>
<feature type="transmembrane region" description="Helical" evidence="7">
    <location>
        <begin position="511"/>
        <end position="534"/>
    </location>
</feature>
<feature type="region of interest" description="Disordered" evidence="6">
    <location>
        <begin position="1"/>
        <end position="29"/>
    </location>
</feature>
<feature type="transmembrane region" description="Helical" evidence="7">
    <location>
        <begin position="93"/>
        <end position="114"/>
    </location>
</feature>
<keyword evidence="4 7" id="KW-1133">Transmembrane helix</keyword>
<evidence type="ECO:0000256" key="6">
    <source>
        <dbReference type="SAM" id="MobiDB-lite"/>
    </source>
</evidence>
<proteinExistence type="inferred from homology"/>
<feature type="compositionally biased region" description="Basic and acidic residues" evidence="6">
    <location>
        <begin position="11"/>
        <end position="22"/>
    </location>
</feature>
<dbReference type="InterPro" id="IPR036259">
    <property type="entry name" value="MFS_trans_sf"/>
</dbReference>
<evidence type="ECO:0000256" key="7">
    <source>
        <dbReference type="SAM" id="Phobius"/>
    </source>
</evidence>
<feature type="transmembrane region" description="Helical" evidence="7">
    <location>
        <begin position="592"/>
        <end position="611"/>
    </location>
</feature>
<dbReference type="SUPFAM" id="SSF103473">
    <property type="entry name" value="MFS general substrate transporter"/>
    <property type="match status" value="1"/>
</dbReference>
<reference evidence="8" key="1">
    <citation type="submission" date="2021-08" db="EMBL/GenBank/DDBJ databases">
        <title>WGS assembly of Ceratopteris richardii.</title>
        <authorList>
            <person name="Marchant D.B."/>
            <person name="Chen G."/>
            <person name="Jenkins J."/>
            <person name="Shu S."/>
            <person name="Leebens-Mack J."/>
            <person name="Grimwood J."/>
            <person name="Schmutz J."/>
            <person name="Soltis P."/>
            <person name="Soltis D."/>
            <person name="Chen Z.-H."/>
        </authorList>
    </citation>
    <scope>NUCLEOTIDE SEQUENCE</scope>
    <source>
        <strain evidence="8">Whitten #5841</strain>
        <tissue evidence="8">Leaf</tissue>
    </source>
</reference>
<evidence type="ECO:0000256" key="2">
    <source>
        <dbReference type="ARBA" id="ARBA00005982"/>
    </source>
</evidence>
<dbReference type="PANTHER" id="PTHR11654">
    <property type="entry name" value="OLIGOPEPTIDE TRANSPORTER-RELATED"/>
    <property type="match status" value="1"/>
</dbReference>
<dbReference type="GO" id="GO:0016020">
    <property type="term" value="C:membrane"/>
    <property type="evidence" value="ECO:0007669"/>
    <property type="project" value="UniProtKB-SubCell"/>
</dbReference>
<feature type="transmembrane region" description="Helical" evidence="7">
    <location>
        <begin position="226"/>
        <end position="248"/>
    </location>
</feature>
<gene>
    <name evidence="8" type="ORF">KP509_03G094700</name>
</gene>
<dbReference type="Gene3D" id="1.20.1250.20">
    <property type="entry name" value="MFS general substrate transporter like domains"/>
    <property type="match status" value="1"/>
</dbReference>
<protein>
    <submittedName>
        <fullName evidence="8">Uncharacterized protein</fullName>
    </submittedName>
</protein>
<keyword evidence="9" id="KW-1185">Reference proteome</keyword>
<evidence type="ECO:0000256" key="1">
    <source>
        <dbReference type="ARBA" id="ARBA00004141"/>
    </source>
</evidence>
<dbReference type="Proteomes" id="UP000825935">
    <property type="component" value="Chromosome 3"/>
</dbReference>
<feature type="transmembrane region" description="Helical" evidence="7">
    <location>
        <begin position="391"/>
        <end position="413"/>
    </location>
</feature>
<feature type="transmembrane region" description="Helical" evidence="7">
    <location>
        <begin position="254"/>
        <end position="274"/>
    </location>
</feature>
<evidence type="ECO:0000256" key="5">
    <source>
        <dbReference type="ARBA" id="ARBA00023136"/>
    </source>
</evidence>
<feature type="transmembrane region" description="Helical" evidence="7">
    <location>
        <begin position="474"/>
        <end position="491"/>
    </location>
</feature>
<evidence type="ECO:0000256" key="4">
    <source>
        <dbReference type="ARBA" id="ARBA00022989"/>
    </source>
</evidence>
<feature type="transmembrane region" description="Helical" evidence="7">
    <location>
        <begin position="189"/>
        <end position="205"/>
    </location>
</feature>
<dbReference type="OMA" id="RYLTCVT"/>